<feature type="compositionally biased region" description="Basic residues" evidence="2">
    <location>
        <begin position="1"/>
        <end position="14"/>
    </location>
</feature>
<dbReference type="InterPro" id="IPR003439">
    <property type="entry name" value="ABC_transporter-like_ATP-bd"/>
</dbReference>
<feature type="non-terminal residue" evidence="4">
    <location>
        <position position="158"/>
    </location>
</feature>
<dbReference type="InterPro" id="IPR027417">
    <property type="entry name" value="P-loop_NTPase"/>
</dbReference>
<name>A0ABV2AJ34_9EUKA</name>
<feature type="region of interest" description="Disordered" evidence="2">
    <location>
        <begin position="1"/>
        <end position="31"/>
    </location>
</feature>
<dbReference type="EMBL" id="JBDODL010000365">
    <property type="protein sequence ID" value="MES1919685.1"/>
    <property type="molecule type" value="Genomic_DNA"/>
</dbReference>
<keyword evidence="1" id="KW-0677">Repeat</keyword>
<dbReference type="PANTHER" id="PTHR19211:SF14">
    <property type="entry name" value="ATP-BINDING CASSETTE SUB-FAMILY F MEMBER 1"/>
    <property type="match status" value="1"/>
</dbReference>
<proteinExistence type="predicted"/>
<organism evidence="4 5">
    <name type="scientific">Bonamia ostreae</name>
    <dbReference type="NCBI Taxonomy" id="126728"/>
    <lineage>
        <taxon>Eukaryota</taxon>
        <taxon>Sar</taxon>
        <taxon>Rhizaria</taxon>
        <taxon>Endomyxa</taxon>
        <taxon>Ascetosporea</taxon>
        <taxon>Haplosporida</taxon>
        <taxon>Bonamia</taxon>
    </lineage>
</organism>
<dbReference type="Pfam" id="PF00005">
    <property type="entry name" value="ABC_tran"/>
    <property type="match status" value="1"/>
</dbReference>
<feature type="compositionally biased region" description="Basic and acidic residues" evidence="2">
    <location>
        <begin position="15"/>
        <end position="31"/>
    </location>
</feature>
<dbReference type="Gene3D" id="3.40.50.300">
    <property type="entry name" value="P-loop containing nucleotide triphosphate hydrolases"/>
    <property type="match status" value="1"/>
</dbReference>
<dbReference type="SUPFAM" id="SSF52540">
    <property type="entry name" value="P-loop containing nucleoside triphosphate hydrolases"/>
    <property type="match status" value="1"/>
</dbReference>
<evidence type="ECO:0000256" key="2">
    <source>
        <dbReference type="SAM" id="MobiDB-lite"/>
    </source>
</evidence>
<evidence type="ECO:0000256" key="1">
    <source>
        <dbReference type="ARBA" id="ARBA00022737"/>
    </source>
</evidence>
<dbReference type="InterPro" id="IPR050611">
    <property type="entry name" value="ABCF"/>
</dbReference>
<dbReference type="PANTHER" id="PTHR19211">
    <property type="entry name" value="ATP-BINDING TRANSPORT PROTEIN-RELATED"/>
    <property type="match status" value="1"/>
</dbReference>
<comment type="caution">
    <text evidence="4">The sequence shown here is derived from an EMBL/GenBank/DDBJ whole genome shotgun (WGS) entry which is preliminary data.</text>
</comment>
<protein>
    <recommendedName>
        <fullName evidence="3">ABC transporter domain-containing protein</fullName>
    </recommendedName>
</protein>
<sequence length="158" mass="18202">MARKNRKKEKKNKKKANEQSKQNDEKAENRSQKAFDFLRNLGPDGYMRASESLCKNVLIRNYSMSTPDGATPLLENVDIKLNFGRKYVLVGKNGYGKTTLLDNLAFYRVEGFPTHVRMVHVRQECDKNDPRKVIDAVLEADVVRLQLLAEAERLENQM</sequence>
<evidence type="ECO:0000313" key="4">
    <source>
        <dbReference type="EMBL" id="MES1919685.1"/>
    </source>
</evidence>
<dbReference type="Proteomes" id="UP001439008">
    <property type="component" value="Unassembled WGS sequence"/>
</dbReference>
<evidence type="ECO:0000313" key="5">
    <source>
        <dbReference type="Proteomes" id="UP001439008"/>
    </source>
</evidence>
<evidence type="ECO:0000259" key="3">
    <source>
        <dbReference type="Pfam" id="PF00005"/>
    </source>
</evidence>
<feature type="domain" description="ABC transporter" evidence="3">
    <location>
        <begin position="74"/>
        <end position="105"/>
    </location>
</feature>
<accession>A0ABV2AJ34</accession>
<gene>
    <name evidence="4" type="ORF">MHBO_001472</name>
</gene>
<reference evidence="4 5" key="1">
    <citation type="journal article" date="2024" name="BMC Biol.">
        <title>Comparative genomics of Ascetosporea gives new insight into the evolutionary basis for animal parasitism in Rhizaria.</title>
        <authorList>
            <person name="Hiltunen Thoren M."/>
            <person name="Onut-Brannstrom I."/>
            <person name="Alfjorden A."/>
            <person name="Peckova H."/>
            <person name="Swords F."/>
            <person name="Hooper C."/>
            <person name="Holzer A.S."/>
            <person name="Bass D."/>
            <person name="Burki F."/>
        </authorList>
    </citation>
    <scope>NUCLEOTIDE SEQUENCE [LARGE SCALE GENOMIC DNA]</scope>
    <source>
        <strain evidence="4">20-A016</strain>
    </source>
</reference>
<keyword evidence="5" id="KW-1185">Reference proteome</keyword>